<protein>
    <recommendedName>
        <fullName evidence="2">Sensor histidine kinase NatK-like C-terminal domain-containing protein</fullName>
    </recommendedName>
</protein>
<keyword evidence="1" id="KW-0472">Membrane</keyword>
<dbReference type="PANTHER" id="PTHR40448">
    <property type="entry name" value="TWO-COMPONENT SENSOR HISTIDINE KINASE"/>
    <property type="match status" value="1"/>
</dbReference>
<proteinExistence type="predicted"/>
<feature type="transmembrane region" description="Helical" evidence="1">
    <location>
        <begin position="36"/>
        <end position="56"/>
    </location>
</feature>
<keyword evidence="1" id="KW-0812">Transmembrane</keyword>
<dbReference type="Proteomes" id="UP001519342">
    <property type="component" value="Unassembled WGS sequence"/>
</dbReference>
<dbReference type="InterPro" id="IPR036890">
    <property type="entry name" value="HATPase_C_sf"/>
</dbReference>
<comment type="caution">
    <text evidence="3">The sequence shown here is derived from an EMBL/GenBank/DDBJ whole genome shotgun (WGS) entry which is preliminary data.</text>
</comment>
<organism evidence="3 4">
    <name type="scientific">Sedimentibacter acidaminivorans</name>
    <dbReference type="NCBI Taxonomy" id="913099"/>
    <lineage>
        <taxon>Bacteria</taxon>
        <taxon>Bacillati</taxon>
        <taxon>Bacillota</taxon>
        <taxon>Tissierellia</taxon>
        <taxon>Sedimentibacter</taxon>
    </lineage>
</organism>
<feature type="transmembrane region" description="Helical" evidence="1">
    <location>
        <begin position="89"/>
        <end position="113"/>
    </location>
</feature>
<reference evidence="3 4" key="1">
    <citation type="submission" date="2021-03" db="EMBL/GenBank/DDBJ databases">
        <title>Genomic Encyclopedia of Type Strains, Phase IV (KMG-IV): sequencing the most valuable type-strain genomes for metagenomic binning, comparative biology and taxonomic classification.</title>
        <authorList>
            <person name="Goeker M."/>
        </authorList>
    </citation>
    <scope>NUCLEOTIDE SEQUENCE [LARGE SCALE GENOMIC DNA]</scope>
    <source>
        <strain evidence="3 4">DSM 24004</strain>
    </source>
</reference>
<feature type="transmembrane region" description="Helical" evidence="1">
    <location>
        <begin position="125"/>
        <end position="145"/>
    </location>
</feature>
<evidence type="ECO:0000313" key="3">
    <source>
        <dbReference type="EMBL" id="MBP1925960.1"/>
    </source>
</evidence>
<dbReference type="Pfam" id="PF14501">
    <property type="entry name" value="HATPase_c_5"/>
    <property type="match status" value="1"/>
</dbReference>
<dbReference type="RefSeq" id="WP_209511702.1">
    <property type="nucleotide sequence ID" value="NZ_JAGGKS010000005.1"/>
</dbReference>
<dbReference type="EMBL" id="JAGGKS010000005">
    <property type="protein sequence ID" value="MBP1925960.1"/>
    <property type="molecule type" value="Genomic_DNA"/>
</dbReference>
<keyword evidence="4" id="KW-1185">Reference proteome</keyword>
<feature type="transmembrane region" description="Helical" evidence="1">
    <location>
        <begin position="193"/>
        <end position="216"/>
    </location>
</feature>
<dbReference type="InterPro" id="IPR032834">
    <property type="entry name" value="NatK-like_C"/>
</dbReference>
<feature type="domain" description="Sensor histidine kinase NatK-like C-terminal" evidence="2">
    <location>
        <begin position="333"/>
        <end position="431"/>
    </location>
</feature>
<evidence type="ECO:0000313" key="4">
    <source>
        <dbReference type="Proteomes" id="UP001519342"/>
    </source>
</evidence>
<dbReference type="Gene3D" id="3.30.565.10">
    <property type="entry name" value="Histidine kinase-like ATPase, C-terminal domain"/>
    <property type="match status" value="1"/>
</dbReference>
<sequence length="434" mass="50373">MIIIWKAIEIFVNFFQMYIIYKIFDLFYERKINHKHALANTIITMTILVSLVNLLSSIKDNIIIYLMLYLSIYLSTIFIFKGKATTKAILIFGILFILALCEVAASAIVMLLMDTEISKGYDYGFYRLTIMTISQTVFFYIYSFIKNKYNNKPIKLVNKSYYILIGLILFVNIIALTIVVWMYGNSALKNNFYIFLITISISTLSVLQIILFLNILKNAIKESEKDKLLFQYEIGNKYYSQINDILEEMRIIKHNLRNSLIIIDTYNKTNQNDKLQKYIDDLMGETDVFIVPKIDEENIVTSYLNYKVEQAKFKNIKVHIENCLTNEIVIDKTDICQVIGNIMDNAIEANENNNNKTINILLYNNEDYMIIKSQNPINSPLIIKNNEIITTKKDTKNHGLGLKSIKKIAEKYEGSLEAEVVNDLFVIKVVFLNT</sequence>
<name>A0ABS4GE35_9FIRM</name>
<dbReference type="SUPFAM" id="SSF55874">
    <property type="entry name" value="ATPase domain of HSP90 chaperone/DNA topoisomerase II/histidine kinase"/>
    <property type="match status" value="1"/>
</dbReference>
<feature type="transmembrane region" description="Helical" evidence="1">
    <location>
        <begin position="161"/>
        <end position="181"/>
    </location>
</feature>
<keyword evidence="1" id="KW-1133">Transmembrane helix</keyword>
<accession>A0ABS4GE35</accession>
<feature type="transmembrane region" description="Helical" evidence="1">
    <location>
        <begin position="62"/>
        <end position="80"/>
    </location>
</feature>
<dbReference type="PANTHER" id="PTHR40448:SF1">
    <property type="entry name" value="TWO-COMPONENT SENSOR HISTIDINE KINASE"/>
    <property type="match status" value="1"/>
</dbReference>
<evidence type="ECO:0000259" key="2">
    <source>
        <dbReference type="Pfam" id="PF14501"/>
    </source>
</evidence>
<gene>
    <name evidence="3" type="ORF">J2Z76_001824</name>
</gene>
<evidence type="ECO:0000256" key="1">
    <source>
        <dbReference type="SAM" id="Phobius"/>
    </source>
</evidence>